<dbReference type="KEGG" id="bon:A361_15585"/>
<dbReference type="EMBL" id="CP015506">
    <property type="protein sequence ID" value="AND40510.1"/>
    <property type="molecule type" value="Genomic_DNA"/>
</dbReference>
<dbReference type="Pfam" id="PF07729">
    <property type="entry name" value="FCD"/>
    <property type="match status" value="1"/>
</dbReference>
<dbReference type="InterPro" id="IPR011711">
    <property type="entry name" value="GntR_C"/>
</dbReference>
<keyword evidence="3" id="KW-0804">Transcription</keyword>
<dbReference type="PANTHER" id="PTHR43537:SF5">
    <property type="entry name" value="UXU OPERON TRANSCRIPTIONAL REGULATOR"/>
    <property type="match status" value="1"/>
</dbReference>
<dbReference type="Pfam" id="PF00392">
    <property type="entry name" value="GntR"/>
    <property type="match status" value="1"/>
</dbReference>
<dbReference type="RefSeq" id="WP_019382107.1">
    <property type="nucleotide sequence ID" value="NZ_CP015506.1"/>
</dbReference>
<dbReference type="Gene3D" id="1.20.120.530">
    <property type="entry name" value="GntR ligand-binding domain-like"/>
    <property type="match status" value="1"/>
</dbReference>
<evidence type="ECO:0000256" key="3">
    <source>
        <dbReference type="ARBA" id="ARBA00023163"/>
    </source>
</evidence>
<evidence type="ECO:0000256" key="1">
    <source>
        <dbReference type="ARBA" id="ARBA00023015"/>
    </source>
</evidence>
<evidence type="ECO:0000259" key="4">
    <source>
        <dbReference type="PROSITE" id="PS50949"/>
    </source>
</evidence>
<feature type="domain" description="HTH gntR-type" evidence="4">
    <location>
        <begin position="10"/>
        <end position="78"/>
    </location>
</feature>
<evidence type="ECO:0000313" key="5">
    <source>
        <dbReference type="EMBL" id="AND40510.1"/>
    </source>
</evidence>
<dbReference type="InterPro" id="IPR000524">
    <property type="entry name" value="Tscrpt_reg_HTH_GntR"/>
</dbReference>
<dbReference type="PRINTS" id="PR00035">
    <property type="entry name" value="HTHGNTR"/>
</dbReference>
<dbReference type="PANTHER" id="PTHR43537">
    <property type="entry name" value="TRANSCRIPTIONAL REGULATOR, GNTR FAMILY"/>
    <property type="match status" value="1"/>
</dbReference>
<dbReference type="eggNOG" id="COG2186">
    <property type="taxonomic scope" value="Bacteria"/>
</dbReference>
<dbReference type="InterPro" id="IPR008920">
    <property type="entry name" value="TF_FadR/GntR_C"/>
</dbReference>
<dbReference type="Gene3D" id="1.10.10.10">
    <property type="entry name" value="Winged helix-like DNA-binding domain superfamily/Winged helix DNA-binding domain"/>
    <property type="match status" value="1"/>
</dbReference>
<dbReference type="GO" id="GO:0003700">
    <property type="term" value="F:DNA-binding transcription factor activity"/>
    <property type="evidence" value="ECO:0007669"/>
    <property type="project" value="InterPro"/>
</dbReference>
<dbReference type="SMART" id="SM00895">
    <property type="entry name" value="FCD"/>
    <property type="match status" value="1"/>
</dbReference>
<keyword evidence="1" id="KW-0805">Transcription regulation</keyword>
<dbReference type="InterPro" id="IPR036388">
    <property type="entry name" value="WH-like_DNA-bd_sf"/>
</dbReference>
<dbReference type="CDD" id="cd07377">
    <property type="entry name" value="WHTH_GntR"/>
    <property type="match status" value="1"/>
</dbReference>
<keyword evidence="2" id="KW-0238">DNA-binding</keyword>
<dbReference type="SUPFAM" id="SSF48008">
    <property type="entry name" value="GntR ligand-binding domain-like"/>
    <property type="match status" value="1"/>
</dbReference>
<dbReference type="InterPro" id="IPR036390">
    <property type="entry name" value="WH_DNA-bd_sf"/>
</dbReference>
<name>A0A160MC79_9BACI</name>
<reference evidence="5 6" key="1">
    <citation type="submission" date="2016-04" db="EMBL/GenBank/DDBJ databases">
        <title>Complete genome sequence of Bacillus oceanisediminis strain 2691.</title>
        <authorList>
            <person name="Jeong H."/>
            <person name="Kim H.J."/>
            <person name="Lee D.-W."/>
        </authorList>
    </citation>
    <scope>NUCLEOTIDE SEQUENCE [LARGE SCALE GENOMIC DNA]</scope>
    <source>
        <strain evidence="5 6">2691</strain>
    </source>
</reference>
<dbReference type="Proteomes" id="UP000077856">
    <property type="component" value="Chromosome"/>
</dbReference>
<organism evidence="5 6">
    <name type="scientific">Cytobacillus oceanisediminis 2691</name>
    <dbReference type="NCBI Taxonomy" id="1196031"/>
    <lineage>
        <taxon>Bacteria</taxon>
        <taxon>Bacillati</taxon>
        <taxon>Bacillota</taxon>
        <taxon>Bacilli</taxon>
        <taxon>Bacillales</taxon>
        <taxon>Bacillaceae</taxon>
        <taxon>Cytobacillus</taxon>
    </lineage>
</organism>
<protein>
    <recommendedName>
        <fullName evidence="4">HTH gntR-type domain-containing protein</fullName>
    </recommendedName>
</protein>
<dbReference type="PROSITE" id="PS50949">
    <property type="entry name" value="HTH_GNTR"/>
    <property type="match status" value="1"/>
</dbReference>
<dbReference type="SMART" id="SM00345">
    <property type="entry name" value="HTH_GNTR"/>
    <property type="match status" value="1"/>
</dbReference>
<dbReference type="AlphaFoldDB" id="A0A160MC79"/>
<evidence type="ECO:0000313" key="6">
    <source>
        <dbReference type="Proteomes" id="UP000077856"/>
    </source>
</evidence>
<evidence type="ECO:0000256" key="2">
    <source>
        <dbReference type="ARBA" id="ARBA00023125"/>
    </source>
</evidence>
<gene>
    <name evidence="5" type="ORF">A361_15585</name>
</gene>
<dbReference type="GO" id="GO:0003677">
    <property type="term" value="F:DNA binding"/>
    <property type="evidence" value="ECO:0007669"/>
    <property type="project" value="UniProtKB-KW"/>
</dbReference>
<dbReference type="STRING" id="1196031.A361_15585"/>
<proteinExistence type="predicted"/>
<dbReference type="SUPFAM" id="SSF46785">
    <property type="entry name" value="Winged helix' DNA-binding domain"/>
    <property type="match status" value="1"/>
</dbReference>
<accession>A0A160MC79</accession>
<sequence length="227" mass="26383">MKVYKKVSNQALYKHIAHQIEELIISGQIKKGDKLPTETELCEEFEVSRTTIRDAIKALQDKGLIQVIQGKGTFVTNDILEKNYENIELILKLYNVENRYLMEAREVLEITIAGLAAKRRTDRDIALLESALKNMKRYISDTNLFLENDMNFHIYLAEATQNILFSTWIKPITSILLEEKEIVKARRERVIESHQKLYEAIVQQDKTRAEEAMASILNQYHDESHTT</sequence>